<keyword evidence="2" id="KW-1185">Reference proteome</keyword>
<comment type="caution">
    <text evidence="1">The sequence shown here is derived from an EMBL/GenBank/DDBJ whole genome shotgun (WGS) entry which is preliminary data.</text>
</comment>
<sequence>MSFCIFVFFTKTINAQLGFCSGSKGDPIFHEDFGSGSGTGNPLAAGITNYTYVVGDPQDGQYTISDQISQQIGSWHNSLPSTTVSNGRALIVNADYTAGLFYQTPISGLCENASYEFSAYLMNIFNAASGVCEGSGIPINVRFEIWNANDTQLLKQGSTGDIAGSSTAFWEQYAMTFQSQPGQNSIILKMFNNSEGGCGNDLAIDDIIFSSCGDLTTISPSNSTENEISLCEESLPQTISLEANPDFSVYSDHYYQWQRSPDGQTWNDIPGATQEQFSTTSIATDTYFRVQVAEDPVNLADNLCSTFSEVFYVEVIPIPPIPTSNGDVFSCDDGTPPQLSVSVSSPYEVNWFDSATSITPIATNTETFTPSENGTYFAEAYLPNSACNPGAKIQLNYNLYESPQLSADELIEICAGDSLELSTAISDVMYDWSTGATTPSITVFEEGSYSLTVTNSDGCTATKTFTVNFIQEPEITEILVDNGFIKILTLQEGNFLYSLDGNTFQTSNKFQVKEGGVYTAYVKDSEACGVSAREFPVLLYPKFITPNQDGANDIFQLKGTEYFSSSELLIFDRFGKLLFRQNGKRFLWDGSYNGKYLPSNEYWFMVTIEGMPSVKGHFSLIK</sequence>
<protein>
    <submittedName>
        <fullName evidence="1">Uncharacterized protein</fullName>
    </submittedName>
</protein>
<dbReference type="Proteomes" id="UP000356253">
    <property type="component" value="Unassembled WGS sequence"/>
</dbReference>
<dbReference type="EMBL" id="CABVMM010000001">
    <property type="protein sequence ID" value="VVU98866.1"/>
    <property type="molecule type" value="Genomic_DNA"/>
</dbReference>
<proteinExistence type="predicted"/>
<name>A0AC61Y331_9FLAO</name>
<organism evidence="1 2">
    <name type="scientific">Mesonia oceanica</name>
    <dbReference type="NCBI Taxonomy" id="2687242"/>
    <lineage>
        <taxon>Bacteria</taxon>
        <taxon>Pseudomonadati</taxon>
        <taxon>Bacteroidota</taxon>
        <taxon>Flavobacteriia</taxon>
        <taxon>Flavobacteriales</taxon>
        <taxon>Flavobacteriaceae</taxon>
        <taxon>Mesonia</taxon>
    </lineage>
</organism>
<gene>
    <name evidence="1" type="ORF">FVB9532_00114</name>
</gene>
<reference evidence="1" key="1">
    <citation type="submission" date="2019-09" db="EMBL/GenBank/DDBJ databases">
        <authorList>
            <person name="Rodrigo-Torres L."/>
            <person name="Arahal R. D."/>
            <person name="Lucena T."/>
        </authorList>
    </citation>
    <scope>NUCLEOTIDE SEQUENCE</scope>
    <source>
        <strain evidence="1">ISS653</strain>
    </source>
</reference>
<accession>A0AC61Y331</accession>
<evidence type="ECO:0000313" key="2">
    <source>
        <dbReference type="Proteomes" id="UP000356253"/>
    </source>
</evidence>
<evidence type="ECO:0000313" key="1">
    <source>
        <dbReference type="EMBL" id="VVU98866.1"/>
    </source>
</evidence>